<name>A0ABV6U6F0_9ACTN</name>
<sequence length="314" mass="34749">MERQDIEVFLVLAEELHFARTAERLHVSAATISQTIAKLERRFGASLFHRTTRRVELTSLGRQLRDDLQPAHAQIQAAIARAIAAGHGITGTLELGYMSAAVAQVVLRLADSFRDHVPGRRVTIRETALADLFGPLRRAEVDLSVLPLPVEEPDLTVGPVLLSEPAMLAVPADHRLAHRVRVDHYEIARERVFFADTLPGYWIDHHLPAPGRLTESLPGFQEILAYVTSGHGVALVGAQTPHFYPRPGLICIPVEGDAAFDYALVWRTDRLRTIAEAFLRHITPTCSRPAPAQLDPRVNRPPALRGHAPDAARR</sequence>
<protein>
    <submittedName>
        <fullName evidence="7">LysR family transcriptional regulator</fullName>
    </submittedName>
</protein>
<dbReference type="CDD" id="cd08414">
    <property type="entry name" value="PBP2_LTTR_aromatics_like"/>
    <property type="match status" value="1"/>
</dbReference>
<dbReference type="PANTHER" id="PTHR30346:SF0">
    <property type="entry name" value="HCA OPERON TRANSCRIPTIONAL ACTIVATOR HCAR"/>
    <property type="match status" value="1"/>
</dbReference>
<keyword evidence="2" id="KW-0805">Transcription regulation</keyword>
<dbReference type="PROSITE" id="PS50931">
    <property type="entry name" value="HTH_LYSR"/>
    <property type="match status" value="1"/>
</dbReference>
<proteinExistence type="inferred from homology"/>
<dbReference type="PRINTS" id="PR00039">
    <property type="entry name" value="HTHLYSR"/>
</dbReference>
<dbReference type="Pfam" id="PF03466">
    <property type="entry name" value="LysR_substrate"/>
    <property type="match status" value="1"/>
</dbReference>
<dbReference type="SUPFAM" id="SSF53850">
    <property type="entry name" value="Periplasmic binding protein-like II"/>
    <property type="match status" value="1"/>
</dbReference>
<gene>
    <name evidence="7" type="ORF">ACFHYQ_15005</name>
</gene>
<dbReference type="InterPro" id="IPR036388">
    <property type="entry name" value="WH-like_DNA-bd_sf"/>
</dbReference>
<dbReference type="Proteomes" id="UP001589870">
    <property type="component" value="Unassembled WGS sequence"/>
</dbReference>
<accession>A0ABV6U6F0</accession>
<dbReference type="InterPro" id="IPR036390">
    <property type="entry name" value="WH_DNA-bd_sf"/>
</dbReference>
<dbReference type="RefSeq" id="WP_394301754.1">
    <property type="nucleotide sequence ID" value="NZ_JBHMQT010000033.1"/>
</dbReference>
<evidence type="ECO:0000313" key="8">
    <source>
        <dbReference type="Proteomes" id="UP001589870"/>
    </source>
</evidence>
<dbReference type="Gene3D" id="3.40.190.10">
    <property type="entry name" value="Periplasmic binding protein-like II"/>
    <property type="match status" value="2"/>
</dbReference>
<evidence type="ECO:0000313" key="7">
    <source>
        <dbReference type="EMBL" id="MFC0863609.1"/>
    </source>
</evidence>
<evidence type="ECO:0000256" key="5">
    <source>
        <dbReference type="SAM" id="MobiDB-lite"/>
    </source>
</evidence>
<dbReference type="Gene3D" id="1.10.10.10">
    <property type="entry name" value="Winged helix-like DNA-binding domain superfamily/Winged helix DNA-binding domain"/>
    <property type="match status" value="1"/>
</dbReference>
<dbReference type="EMBL" id="JBHMQT010000033">
    <property type="protein sequence ID" value="MFC0863609.1"/>
    <property type="molecule type" value="Genomic_DNA"/>
</dbReference>
<keyword evidence="8" id="KW-1185">Reference proteome</keyword>
<evidence type="ECO:0000256" key="2">
    <source>
        <dbReference type="ARBA" id="ARBA00023015"/>
    </source>
</evidence>
<evidence type="ECO:0000256" key="3">
    <source>
        <dbReference type="ARBA" id="ARBA00023125"/>
    </source>
</evidence>
<feature type="domain" description="HTH lysR-type" evidence="6">
    <location>
        <begin position="1"/>
        <end position="58"/>
    </location>
</feature>
<comment type="caution">
    <text evidence="7">The sequence shown here is derived from an EMBL/GenBank/DDBJ whole genome shotgun (WGS) entry which is preliminary data.</text>
</comment>
<dbReference type="PANTHER" id="PTHR30346">
    <property type="entry name" value="TRANSCRIPTIONAL DUAL REGULATOR HCAR-RELATED"/>
    <property type="match status" value="1"/>
</dbReference>
<feature type="region of interest" description="Disordered" evidence="5">
    <location>
        <begin position="289"/>
        <end position="314"/>
    </location>
</feature>
<evidence type="ECO:0000256" key="1">
    <source>
        <dbReference type="ARBA" id="ARBA00009437"/>
    </source>
</evidence>
<organism evidence="7 8">
    <name type="scientific">Sphaerimonospora cavernae</name>
    <dbReference type="NCBI Taxonomy" id="1740611"/>
    <lineage>
        <taxon>Bacteria</taxon>
        <taxon>Bacillati</taxon>
        <taxon>Actinomycetota</taxon>
        <taxon>Actinomycetes</taxon>
        <taxon>Streptosporangiales</taxon>
        <taxon>Streptosporangiaceae</taxon>
        <taxon>Sphaerimonospora</taxon>
    </lineage>
</organism>
<reference evidence="7 8" key="1">
    <citation type="submission" date="2024-09" db="EMBL/GenBank/DDBJ databases">
        <authorList>
            <person name="Sun Q."/>
            <person name="Mori K."/>
        </authorList>
    </citation>
    <scope>NUCLEOTIDE SEQUENCE [LARGE SCALE GENOMIC DNA]</scope>
    <source>
        <strain evidence="7 8">TBRC 1851</strain>
    </source>
</reference>
<dbReference type="SUPFAM" id="SSF46785">
    <property type="entry name" value="Winged helix' DNA-binding domain"/>
    <property type="match status" value="1"/>
</dbReference>
<evidence type="ECO:0000259" key="6">
    <source>
        <dbReference type="PROSITE" id="PS50931"/>
    </source>
</evidence>
<dbReference type="InterPro" id="IPR000847">
    <property type="entry name" value="LysR_HTH_N"/>
</dbReference>
<evidence type="ECO:0000256" key="4">
    <source>
        <dbReference type="ARBA" id="ARBA00023163"/>
    </source>
</evidence>
<dbReference type="Pfam" id="PF00126">
    <property type="entry name" value="HTH_1"/>
    <property type="match status" value="1"/>
</dbReference>
<comment type="similarity">
    <text evidence="1">Belongs to the LysR transcriptional regulatory family.</text>
</comment>
<keyword evidence="3" id="KW-0238">DNA-binding</keyword>
<dbReference type="InterPro" id="IPR005119">
    <property type="entry name" value="LysR_subst-bd"/>
</dbReference>
<keyword evidence="4" id="KW-0804">Transcription</keyword>